<organism evidence="1 2">
    <name type="scientific">Irpex rosettiformis</name>
    <dbReference type="NCBI Taxonomy" id="378272"/>
    <lineage>
        <taxon>Eukaryota</taxon>
        <taxon>Fungi</taxon>
        <taxon>Dikarya</taxon>
        <taxon>Basidiomycota</taxon>
        <taxon>Agaricomycotina</taxon>
        <taxon>Agaricomycetes</taxon>
        <taxon>Polyporales</taxon>
        <taxon>Irpicaceae</taxon>
        <taxon>Irpex</taxon>
    </lineage>
</organism>
<accession>A0ACB8UKQ8</accession>
<evidence type="ECO:0000313" key="2">
    <source>
        <dbReference type="Proteomes" id="UP001055072"/>
    </source>
</evidence>
<gene>
    <name evidence="1" type="ORF">BDY19DRAFT_1038968</name>
</gene>
<name>A0ACB8UKQ8_9APHY</name>
<protein>
    <submittedName>
        <fullName evidence="1">General substrate transporter</fullName>
    </submittedName>
</protein>
<sequence>MDYAPLTSRRKGRLVGQPLLYVISVFASLGVFLFGYDQGVMSGVITGPHFLKFFNNPSALEVGTMVAVLEVGAFVTSLAAGRIGDILGRRGTLFSGAVVFAIGGAIQTFTNGFTIMVVGRIIAGFGVGLLSTIVPIYQSEISPPNHRGALACMEFTVNIFGYASSVWIDYFCSFIESDNSWRIPLSVQTIIGALLALGSLFIPESPRWLIDNDRDDEGMRVIADLHGGDPEDVVAVAEYQEIRERVTWERENGEDRSYASMWRKYQRRVLLAMSSQAFAQLNGINVISYYAPRVFEEAGWIGRDAILMTGINAIIYILSTLPTWYLVDRWGRRFILLTGAIVMGIALGMTGWWMYIDVPQTPQAVVACVIIFNAAFGYSWGPLPWLYPPEIMPLTVRAKGVSLSTATNWAFNFLVGEMTPFLQEVIEWRLYPMHGFFCACSFVVVYFCKSRCGVSPLVSADTPSVYPETMGVPLEEMDAVFGEEEEQERLEEEESERASLVSRTSRLSRPPTRTGGIQTPNGSGFFNRLVGGTNRTQYQPIDNGDE</sequence>
<evidence type="ECO:0000313" key="1">
    <source>
        <dbReference type="EMBL" id="KAI0094954.1"/>
    </source>
</evidence>
<proteinExistence type="predicted"/>
<dbReference type="EMBL" id="MU274900">
    <property type="protein sequence ID" value="KAI0094954.1"/>
    <property type="molecule type" value="Genomic_DNA"/>
</dbReference>
<comment type="caution">
    <text evidence="1">The sequence shown here is derived from an EMBL/GenBank/DDBJ whole genome shotgun (WGS) entry which is preliminary data.</text>
</comment>
<keyword evidence="2" id="KW-1185">Reference proteome</keyword>
<reference evidence="1" key="1">
    <citation type="journal article" date="2021" name="Environ. Microbiol.">
        <title>Gene family expansions and transcriptome signatures uncover fungal adaptations to wood decay.</title>
        <authorList>
            <person name="Hage H."/>
            <person name="Miyauchi S."/>
            <person name="Viragh M."/>
            <person name="Drula E."/>
            <person name="Min B."/>
            <person name="Chaduli D."/>
            <person name="Navarro D."/>
            <person name="Favel A."/>
            <person name="Norest M."/>
            <person name="Lesage-Meessen L."/>
            <person name="Balint B."/>
            <person name="Merenyi Z."/>
            <person name="de Eugenio L."/>
            <person name="Morin E."/>
            <person name="Martinez A.T."/>
            <person name="Baldrian P."/>
            <person name="Stursova M."/>
            <person name="Martinez M.J."/>
            <person name="Novotny C."/>
            <person name="Magnuson J.K."/>
            <person name="Spatafora J.W."/>
            <person name="Maurice S."/>
            <person name="Pangilinan J."/>
            <person name="Andreopoulos W."/>
            <person name="LaButti K."/>
            <person name="Hundley H."/>
            <person name="Na H."/>
            <person name="Kuo A."/>
            <person name="Barry K."/>
            <person name="Lipzen A."/>
            <person name="Henrissat B."/>
            <person name="Riley R."/>
            <person name="Ahrendt S."/>
            <person name="Nagy L.G."/>
            <person name="Grigoriev I.V."/>
            <person name="Martin F."/>
            <person name="Rosso M.N."/>
        </authorList>
    </citation>
    <scope>NUCLEOTIDE SEQUENCE</scope>
    <source>
        <strain evidence="1">CBS 384.51</strain>
    </source>
</reference>
<dbReference type="Proteomes" id="UP001055072">
    <property type="component" value="Unassembled WGS sequence"/>
</dbReference>